<dbReference type="EMBL" id="FXZI01000007">
    <property type="protein sequence ID" value="SMX92122.1"/>
    <property type="molecule type" value="Genomic_DNA"/>
</dbReference>
<reference evidence="2 4" key="2">
    <citation type="submission" date="2017-03" db="EMBL/GenBank/DDBJ databases">
        <authorList>
            <person name="Afonso C.L."/>
            <person name="Miller P.J."/>
            <person name="Scott M.A."/>
            <person name="Spackman E."/>
            <person name="Goraichik I."/>
            <person name="Dimitrov K.M."/>
            <person name="Suarez D.L."/>
            <person name="Swayne D.E."/>
        </authorList>
    </citation>
    <scope>NUCLEOTIDE SEQUENCE [LARGE SCALE GENOMIC DNA]</scope>
    <source>
        <strain evidence="2">8</strain>
        <strain evidence="4">8(6)</strain>
    </source>
</reference>
<dbReference type="Proteomes" id="UP000218620">
    <property type="component" value="Unassembled WGS sequence"/>
</dbReference>
<accession>A0A2A3YRM6</accession>
<evidence type="ECO:0000313" key="3">
    <source>
        <dbReference type="Proteomes" id="UP000218620"/>
    </source>
</evidence>
<dbReference type="Pfam" id="PF07386">
    <property type="entry name" value="DUF1499"/>
    <property type="match status" value="1"/>
</dbReference>
<dbReference type="InterPro" id="IPR010865">
    <property type="entry name" value="DUF1499"/>
</dbReference>
<accession>A0A2H1JYJ5</accession>
<protein>
    <submittedName>
        <fullName evidence="1">DUF1499 domain-containing protein</fullName>
    </submittedName>
</protein>
<organism evidence="1 3">
    <name type="scientific">Brevibacterium aurantiacum</name>
    <dbReference type="NCBI Taxonomy" id="273384"/>
    <lineage>
        <taxon>Bacteria</taxon>
        <taxon>Bacillati</taxon>
        <taxon>Actinomycetota</taxon>
        <taxon>Actinomycetes</taxon>
        <taxon>Micrococcales</taxon>
        <taxon>Brevibacteriaceae</taxon>
        <taxon>Brevibacterium</taxon>
    </lineage>
</organism>
<name>A0A2A3YRM6_BREAU</name>
<gene>
    <name evidence="2" type="ORF">BAURA86_02173</name>
    <name evidence="1" type="ORF">CIK65_16565</name>
</gene>
<proteinExistence type="predicted"/>
<dbReference type="Proteomes" id="UP000234300">
    <property type="component" value="Unassembled WGS sequence"/>
</dbReference>
<dbReference type="EMBL" id="NRGQ01000026">
    <property type="protein sequence ID" value="PCC41904.1"/>
    <property type="molecule type" value="Genomic_DNA"/>
</dbReference>
<dbReference type="AlphaFoldDB" id="A0A2A3YRM6"/>
<evidence type="ECO:0000313" key="2">
    <source>
        <dbReference type="EMBL" id="SMX92122.1"/>
    </source>
</evidence>
<evidence type="ECO:0000313" key="4">
    <source>
        <dbReference type="Proteomes" id="UP000234300"/>
    </source>
</evidence>
<dbReference type="RefSeq" id="WP_035279066.1">
    <property type="nucleotide sequence ID" value="NZ_AAGP01000024.1"/>
</dbReference>
<sequence>MGAKYEECMTVPFAAADVWQRAFEVLRNLQGAAGSIATTQPGVLSASFRATWRSWGEKITVHIGQASDGTVVRIRSACAFPFQFFDWGVNRGNVQQIRAGLEPPHAPEAGRP</sequence>
<reference evidence="1 3" key="1">
    <citation type="journal article" date="2017" name="Elife">
        <title>Extensive horizontal gene transfer in cheese-associated bacteria.</title>
        <authorList>
            <person name="Bonham K.S."/>
            <person name="Wolfe B.E."/>
            <person name="Dutton R.J."/>
        </authorList>
    </citation>
    <scope>NUCLEOTIDE SEQUENCE [LARGE SCALE GENOMIC DNA]</scope>
    <source>
        <strain evidence="1 3">962_8</strain>
    </source>
</reference>
<evidence type="ECO:0000313" key="1">
    <source>
        <dbReference type="EMBL" id="PCC41904.1"/>
    </source>
</evidence>
<dbReference type="OrthoDB" id="4571327at2"/>